<dbReference type="GO" id="GO:0008270">
    <property type="term" value="F:zinc ion binding"/>
    <property type="evidence" value="ECO:0007669"/>
    <property type="project" value="UniProtKB-KW"/>
</dbReference>
<feature type="domain" description="Zinc finger DksA/TraR C4-type" evidence="5">
    <location>
        <begin position="91"/>
        <end position="117"/>
    </location>
</feature>
<dbReference type="PROSITE" id="PS51128">
    <property type="entry name" value="ZF_DKSA_2"/>
    <property type="match status" value="1"/>
</dbReference>
<dbReference type="Gene3D" id="1.20.120.910">
    <property type="entry name" value="DksA, coiled-coil domain"/>
    <property type="match status" value="1"/>
</dbReference>
<protein>
    <submittedName>
        <fullName evidence="6">Molecular chaperone DnaK</fullName>
    </submittedName>
</protein>
<evidence type="ECO:0000256" key="3">
    <source>
        <dbReference type="ARBA" id="ARBA00022833"/>
    </source>
</evidence>
<dbReference type="OrthoDB" id="9811543at2"/>
<keyword evidence="2" id="KW-0863">Zinc-finger</keyword>
<dbReference type="RefSeq" id="WP_068684194.1">
    <property type="nucleotide sequence ID" value="NZ_LYPA01000064.1"/>
</dbReference>
<dbReference type="SUPFAM" id="SSF57716">
    <property type="entry name" value="Glucocorticoid receptor-like (DNA-binding domain)"/>
    <property type="match status" value="1"/>
</dbReference>
<evidence type="ECO:0000259" key="5">
    <source>
        <dbReference type="Pfam" id="PF01258"/>
    </source>
</evidence>
<dbReference type="AlphaFoldDB" id="A0A1A5YHE6"/>
<evidence type="ECO:0000313" key="7">
    <source>
        <dbReference type="Proteomes" id="UP000092024"/>
    </source>
</evidence>
<keyword evidence="7" id="KW-1185">Reference proteome</keyword>
<comment type="caution">
    <text evidence="6">The sequence shown here is derived from an EMBL/GenBank/DDBJ whole genome shotgun (WGS) entry which is preliminary data.</text>
</comment>
<proteinExistence type="predicted"/>
<evidence type="ECO:0000256" key="4">
    <source>
        <dbReference type="PROSITE-ProRule" id="PRU00510"/>
    </source>
</evidence>
<dbReference type="PANTHER" id="PTHR33823">
    <property type="entry name" value="RNA POLYMERASE-BINDING TRANSCRIPTION FACTOR DKSA-RELATED"/>
    <property type="match status" value="1"/>
</dbReference>
<dbReference type="InterPro" id="IPR037187">
    <property type="entry name" value="DnaK_N"/>
</dbReference>
<organism evidence="6 7">
    <name type="scientific">Paenibacillus oryzae</name>
    <dbReference type="NCBI Taxonomy" id="1844972"/>
    <lineage>
        <taxon>Bacteria</taxon>
        <taxon>Bacillati</taxon>
        <taxon>Bacillota</taxon>
        <taxon>Bacilli</taxon>
        <taxon>Bacillales</taxon>
        <taxon>Paenibacillaceae</taxon>
        <taxon>Paenibacillus</taxon>
    </lineage>
</organism>
<sequence length="235" mass="26695">MSKTIDPRITSLRRRLEQEREDIRERIQSGERYGLSQSMRDWTGELSPIDNHPADMASEMYEREKDQTLLEREHLHLERIEAALAAMDRKSYGLCAACGEPIPAERLEAMPDSLYCVRHAAMLEAHAPDIAPTGDLSPAMGRAGIDRPEHSRPQNEFSWQTVEKWGNSDSPAMSQHREVDNYDDLGGDDEELAGCVEAMESFLATDITGRHVTIVRNSHYDDYMHSNEGDHTLEE</sequence>
<dbReference type="STRING" id="1844972.A7K91_05210"/>
<accession>A0A1A5YHE6</accession>
<evidence type="ECO:0000256" key="2">
    <source>
        <dbReference type="ARBA" id="ARBA00022771"/>
    </source>
</evidence>
<dbReference type="SUPFAM" id="SSF109635">
    <property type="entry name" value="DnaK suppressor protein DksA, alpha-hairpin domain"/>
    <property type="match status" value="1"/>
</dbReference>
<evidence type="ECO:0000256" key="1">
    <source>
        <dbReference type="ARBA" id="ARBA00022723"/>
    </source>
</evidence>
<dbReference type="PANTHER" id="PTHR33823:SF4">
    <property type="entry name" value="GENERAL STRESS PROTEIN 16O"/>
    <property type="match status" value="1"/>
</dbReference>
<keyword evidence="1" id="KW-0479">Metal-binding</keyword>
<keyword evidence="3" id="KW-0862">Zinc</keyword>
<feature type="zinc finger region" description="dksA C4-type" evidence="4">
    <location>
        <begin position="95"/>
        <end position="119"/>
    </location>
</feature>
<dbReference type="InterPro" id="IPR000962">
    <property type="entry name" value="Znf_DskA_TraR"/>
</dbReference>
<dbReference type="Pfam" id="PF01258">
    <property type="entry name" value="zf-dskA_traR"/>
    <property type="match status" value="1"/>
</dbReference>
<gene>
    <name evidence="6" type="ORF">A7K91_05210</name>
</gene>
<dbReference type="Proteomes" id="UP000092024">
    <property type="component" value="Unassembled WGS sequence"/>
</dbReference>
<reference evidence="6 7" key="1">
    <citation type="submission" date="2016-05" db="EMBL/GenBank/DDBJ databases">
        <title>Paenibacillus oryzae. sp. nov., isolated from the rice root.</title>
        <authorList>
            <person name="Zhang J."/>
            <person name="Zhang X."/>
        </authorList>
    </citation>
    <scope>NUCLEOTIDE SEQUENCE [LARGE SCALE GENOMIC DNA]</scope>
    <source>
        <strain evidence="6 7">1DrF-4</strain>
    </source>
</reference>
<evidence type="ECO:0000313" key="6">
    <source>
        <dbReference type="EMBL" id="OBR64973.1"/>
    </source>
</evidence>
<name>A0A1A5YHE6_9BACL</name>
<dbReference type="EMBL" id="LYPA01000064">
    <property type="protein sequence ID" value="OBR64973.1"/>
    <property type="molecule type" value="Genomic_DNA"/>
</dbReference>